<keyword evidence="1" id="KW-1133">Transmembrane helix</keyword>
<feature type="domain" description="Protein FecR C-terminal" evidence="3">
    <location>
        <begin position="265"/>
        <end position="330"/>
    </location>
</feature>
<feature type="domain" description="FecR protein" evidence="2">
    <location>
        <begin position="130"/>
        <end position="220"/>
    </location>
</feature>
<dbReference type="PIRSF" id="PIRSF018266">
    <property type="entry name" value="FecR"/>
    <property type="match status" value="1"/>
</dbReference>
<dbReference type="RefSeq" id="WP_048643582.1">
    <property type="nucleotide sequence ID" value="NZ_CP012040.1"/>
</dbReference>
<dbReference type="PATRIC" id="fig|320787.5.peg.4519"/>
<reference evidence="4 5" key="1">
    <citation type="submission" date="2015-07" db="EMBL/GenBank/DDBJ databases">
        <authorList>
            <person name="Kim K.M."/>
        </authorList>
    </citation>
    <scope>NUCLEOTIDE SEQUENCE [LARGE SCALE GENOMIC DNA]</scope>
    <source>
        <strain evidence="4 5">KCTC 12363</strain>
    </source>
</reference>
<protein>
    <recommendedName>
        <fullName evidence="6">Anti-FecI sigma factor, FecR</fullName>
    </recommendedName>
</protein>
<dbReference type="Proteomes" id="UP000036520">
    <property type="component" value="Chromosome"/>
</dbReference>
<gene>
    <name evidence="4" type="ORF">CA2015_4125</name>
</gene>
<dbReference type="InterPro" id="IPR032508">
    <property type="entry name" value="FecR_C"/>
</dbReference>
<dbReference type="PANTHER" id="PTHR30273">
    <property type="entry name" value="PERIPLASMIC SIGNAL SENSOR AND SIGMA FACTOR ACTIVATOR FECR-RELATED"/>
    <property type="match status" value="1"/>
</dbReference>
<dbReference type="AlphaFoldDB" id="A0A0H4PKG8"/>
<dbReference type="Gene3D" id="2.60.120.1440">
    <property type="match status" value="1"/>
</dbReference>
<dbReference type="Gene3D" id="3.55.50.30">
    <property type="match status" value="1"/>
</dbReference>
<accession>A0A0H4PKG8</accession>
<keyword evidence="5" id="KW-1185">Reference proteome</keyword>
<sequence length="334" mass="38284">MDEFQHDIDHLILLYLEGKASKKQMNALNYWLSNSQENKATFDAIQKIWSSEASMEVVSFKEKGDKIWAASKERKQESKSTIHPTWYGYGSWVAVVIVLLLFTGIGVFLGANKDVALENKITWIKKENPKGQKSTHQLPDGTKVWLNAMSSMEYPSIFSDSIRKVKITGEAYFNVVSNPSQPFIVESKSLKIEALGTAFNVKTFPDESTHVVSLMKGKVRVSNFPQNQSSLLDPGFEIVAENEFENLSLRRIDFENSFGWKEGILIFNGDDFFTFVRLIERWFGVNITVKGNPPSDWNIRAKYYNESLTNVLRDIGFNKNLKFELNKKELFLEF</sequence>
<evidence type="ECO:0000259" key="3">
    <source>
        <dbReference type="Pfam" id="PF16344"/>
    </source>
</evidence>
<dbReference type="OrthoDB" id="1099916at2"/>
<evidence type="ECO:0008006" key="6">
    <source>
        <dbReference type="Google" id="ProtNLM"/>
    </source>
</evidence>
<name>A0A0H4PKG8_9BACT</name>
<dbReference type="EMBL" id="CP012040">
    <property type="protein sequence ID" value="AKP53478.1"/>
    <property type="molecule type" value="Genomic_DNA"/>
</dbReference>
<dbReference type="InterPro" id="IPR006860">
    <property type="entry name" value="FecR"/>
</dbReference>
<keyword evidence="1" id="KW-0812">Transmembrane</keyword>
<dbReference type="Pfam" id="PF04773">
    <property type="entry name" value="FecR"/>
    <property type="match status" value="1"/>
</dbReference>
<evidence type="ECO:0000313" key="4">
    <source>
        <dbReference type="EMBL" id="AKP53478.1"/>
    </source>
</evidence>
<keyword evidence="1" id="KW-0472">Membrane</keyword>
<proteinExistence type="predicted"/>
<dbReference type="STRING" id="320787.CA2015_4125"/>
<dbReference type="KEGG" id="camu:CA2015_4125"/>
<evidence type="ECO:0000259" key="2">
    <source>
        <dbReference type="Pfam" id="PF04773"/>
    </source>
</evidence>
<dbReference type="PANTHER" id="PTHR30273:SF2">
    <property type="entry name" value="PROTEIN FECR"/>
    <property type="match status" value="1"/>
</dbReference>
<dbReference type="InterPro" id="IPR012373">
    <property type="entry name" value="Ferrdict_sens_TM"/>
</dbReference>
<evidence type="ECO:0000256" key="1">
    <source>
        <dbReference type="SAM" id="Phobius"/>
    </source>
</evidence>
<evidence type="ECO:0000313" key="5">
    <source>
        <dbReference type="Proteomes" id="UP000036520"/>
    </source>
</evidence>
<organism evidence="4 5">
    <name type="scientific">Cyclobacterium amurskyense</name>
    <dbReference type="NCBI Taxonomy" id="320787"/>
    <lineage>
        <taxon>Bacteria</taxon>
        <taxon>Pseudomonadati</taxon>
        <taxon>Bacteroidota</taxon>
        <taxon>Cytophagia</taxon>
        <taxon>Cytophagales</taxon>
        <taxon>Cyclobacteriaceae</taxon>
        <taxon>Cyclobacterium</taxon>
    </lineage>
</organism>
<dbReference type="GO" id="GO:0016989">
    <property type="term" value="F:sigma factor antagonist activity"/>
    <property type="evidence" value="ECO:0007669"/>
    <property type="project" value="TreeGrafter"/>
</dbReference>
<dbReference type="Pfam" id="PF16344">
    <property type="entry name" value="FecR_C"/>
    <property type="match status" value="1"/>
</dbReference>
<feature type="transmembrane region" description="Helical" evidence="1">
    <location>
        <begin position="89"/>
        <end position="111"/>
    </location>
</feature>